<dbReference type="InterPro" id="IPR005750">
    <property type="entry name" value="UDP_GlcNAc_COvinyl_MurA"/>
</dbReference>
<dbReference type="GO" id="GO:0005737">
    <property type="term" value="C:cytoplasm"/>
    <property type="evidence" value="ECO:0007669"/>
    <property type="project" value="UniProtKB-SubCell"/>
</dbReference>
<evidence type="ECO:0000313" key="14">
    <source>
        <dbReference type="EMBL" id="QKE29511.1"/>
    </source>
</evidence>
<evidence type="ECO:0000256" key="2">
    <source>
        <dbReference type="ARBA" id="ARBA00004752"/>
    </source>
</evidence>
<feature type="active site" description="Proton donor" evidence="12">
    <location>
        <position position="138"/>
    </location>
</feature>
<evidence type="ECO:0000256" key="10">
    <source>
        <dbReference type="ARBA" id="ARBA00038367"/>
    </source>
</evidence>
<dbReference type="SUPFAM" id="SSF55205">
    <property type="entry name" value="EPT/RTPC-like"/>
    <property type="match status" value="1"/>
</dbReference>
<feature type="binding site" evidence="12">
    <location>
        <position position="351"/>
    </location>
    <ligand>
        <name>UDP-N-acetyl-alpha-D-glucosamine</name>
        <dbReference type="ChEBI" id="CHEBI:57705"/>
    </ligand>
</feature>
<keyword evidence="3 12" id="KW-0963">Cytoplasm</keyword>
<evidence type="ECO:0000256" key="11">
    <source>
        <dbReference type="ARBA" id="ARBA00047527"/>
    </source>
</evidence>
<comment type="subcellular location">
    <subcellularLocation>
        <location evidence="1 12">Cytoplasm</location>
    </subcellularLocation>
</comment>
<dbReference type="AlphaFoldDB" id="A0A6M8EQS4"/>
<dbReference type="GO" id="GO:0008360">
    <property type="term" value="P:regulation of cell shape"/>
    <property type="evidence" value="ECO:0007669"/>
    <property type="project" value="UniProtKB-KW"/>
</dbReference>
<keyword evidence="12" id="KW-0670">Pyruvate</keyword>
<dbReference type="InterPro" id="IPR050068">
    <property type="entry name" value="MurA_subfamily"/>
</dbReference>
<dbReference type="PANTHER" id="PTHR43783:SF1">
    <property type="entry name" value="UDP-N-ACETYLGLUCOSAMINE 1-CARBOXYVINYLTRANSFERASE"/>
    <property type="match status" value="1"/>
</dbReference>
<reference evidence="14 15" key="1">
    <citation type="submission" date="2019-08" db="EMBL/GenBank/DDBJ databases">
        <title>Complete genome sequence of Arcobacter acticola.</title>
        <authorList>
            <person name="Miller W."/>
        </authorList>
    </citation>
    <scope>NUCLEOTIDE SEQUENCE [LARGE SCALE GENOMIC DNA]</scope>
    <source>
        <strain evidence="14 15">KCTC 52212</strain>
    </source>
</reference>
<keyword evidence="7 12" id="KW-0573">Peptidoglycan synthesis</keyword>
<evidence type="ECO:0000256" key="12">
    <source>
        <dbReference type="HAMAP-Rule" id="MF_00111"/>
    </source>
</evidence>
<feature type="binding site" evidence="12">
    <location>
        <position position="329"/>
    </location>
    <ligand>
        <name>UDP-N-acetyl-alpha-D-glucosamine</name>
        <dbReference type="ChEBI" id="CHEBI:57705"/>
    </ligand>
</feature>
<dbReference type="PANTHER" id="PTHR43783">
    <property type="entry name" value="UDP-N-ACETYLGLUCOSAMINE 1-CARBOXYVINYLTRANSFERASE"/>
    <property type="match status" value="1"/>
</dbReference>
<evidence type="ECO:0000313" key="15">
    <source>
        <dbReference type="Proteomes" id="UP000503483"/>
    </source>
</evidence>
<evidence type="ECO:0000256" key="9">
    <source>
        <dbReference type="ARBA" id="ARBA00023316"/>
    </source>
</evidence>
<sequence length="443" mass="47909">MLFILKQLLDIILAIYKYLWGNMEYLKIVGGKDISGSVEISGAKNAALPLIACTILGKNEITIGNLPNVVDINTFLKLIKKLGGSFEKDNHTAKINTTTINNTTATYDIVKTMRASILVLGPILARFGHCEVSLPGGCAIGQRPVDLHLKALEQMGAKIEILHGYIRATAPNGLKGAKIVFDKVTVGGTENTVMAAALAHGTTTIINAAKEPEIVQLCEVLANSGVNIQGIGTSKIIIEGTGQKLIDIKPFDVIPDRIEAGTYMCAAAIKNQKLKIDKVVPLHLEAIISKLEEMNFEILQDENSVTILPTNEIKPVNIITTEYPGFPTDMQAQFMALATQANGTSTIDERLFENRFMHVSELLRLGADIHLNGNTATINGKKGTLNGTDVMATDLRASSALVLAALVADGETNIHRIYHLDRGYENLEGKLSKIGADVKRFTE</sequence>
<keyword evidence="8 12" id="KW-0131">Cell cycle</keyword>
<comment type="function">
    <text evidence="12">Cell wall formation. Adds enolpyruvyl to UDP-N-acetylglucosamine.</text>
</comment>
<dbReference type="UniPathway" id="UPA00219"/>
<protein>
    <recommendedName>
        <fullName evidence="12">UDP-N-acetylglucosamine 1-carboxyvinyltransferase</fullName>
        <ecNumber evidence="12">2.5.1.7</ecNumber>
    </recommendedName>
    <alternativeName>
        <fullName evidence="12">Enoylpyruvate transferase</fullName>
    </alternativeName>
    <alternativeName>
        <fullName evidence="12">UDP-N-acetylglucosamine enolpyruvyl transferase</fullName>
        <shortName evidence="12">EPT</shortName>
    </alternativeName>
</protein>
<dbReference type="GO" id="GO:0051301">
    <property type="term" value="P:cell division"/>
    <property type="evidence" value="ECO:0007669"/>
    <property type="project" value="UniProtKB-KW"/>
</dbReference>
<organism evidence="14 15">
    <name type="scientific">Arcobacter acticola</name>
    <dbReference type="NCBI Taxonomy" id="1849015"/>
    <lineage>
        <taxon>Bacteria</taxon>
        <taxon>Pseudomonadati</taxon>
        <taxon>Campylobacterota</taxon>
        <taxon>Epsilonproteobacteria</taxon>
        <taxon>Campylobacterales</taxon>
        <taxon>Arcobacteraceae</taxon>
        <taxon>Arcobacter</taxon>
    </lineage>
</organism>
<gene>
    <name evidence="12 14" type="primary">murA</name>
    <name evidence="14" type="ORF">AACT_2411</name>
</gene>
<dbReference type="CDD" id="cd01555">
    <property type="entry name" value="UdpNAET"/>
    <property type="match status" value="1"/>
</dbReference>
<dbReference type="GO" id="GO:0009252">
    <property type="term" value="P:peptidoglycan biosynthetic process"/>
    <property type="evidence" value="ECO:0007669"/>
    <property type="project" value="UniProtKB-UniRule"/>
</dbReference>
<dbReference type="GO" id="GO:0071555">
    <property type="term" value="P:cell wall organization"/>
    <property type="evidence" value="ECO:0007669"/>
    <property type="project" value="UniProtKB-KW"/>
</dbReference>
<dbReference type="GO" id="GO:0019277">
    <property type="term" value="P:UDP-N-acetylgalactosamine biosynthetic process"/>
    <property type="evidence" value="ECO:0007669"/>
    <property type="project" value="InterPro"/>
</dbReference>
<dbReference type="KEGG" id="paco:AACT_2411"/>
<evidence type="ECO:0000256" key="3">
    <source>
        <dbReference type="ARBA" id="ARBA00022490"/>
    </source>
</evidence>
<dbReference type="NCBIfam" id="TIGR01072">
    <property type="entry name" value="murA"/>
    <property type="match status" value="1"/>
</dbReference>
<keyword evidence="4 12" id="KW-0132">Cell division</keyword>
<name>A0A6M8EQS4_9BACT</name>
<dbReference type="Gene3D" id="3.65.10.10">
    <property type="entry name" value="Enolpyruvate transferase domain"/>
    <property type="match status" value="2"/>
</dbReference>
<dbReference type="EMBL" id="CP042652">
    <property type="protein sequence ID" value="QKE29511.1"/>
    <property type="molecule type" value="Genomic_DNA"/>
</dbReference>
<keyword evidence="9 12" id="KW-0961">Cell wall biogenesis/degradation</keyword>
<dbReference type="NCBIfam" id="NF006873">
    <property type="entry name" value="PRK09369.1"/>
    <property type="match status" value="1"/>
</dbReference>
<dbReference type="InterPro" id="IPR013792">
    <property type="entry name" value="RNA3'P_cycl/enolpyr_Trfase_a/b"/>
</dbReference>
<evidence type="ECO:0000256" key="6">
    <source>
        <dbReference type="ARBA" id="ARBA00022960"/>
    </source>
</evidence>
<evidence type="ECO:0000256" key="5">
    <source>
        <dbReference type="ARBA" id="ARBA00022679"/>
    </source>
</evidence>
<keyword evidence="15" id="KW-1185">Reference proteome</keyword>
<dbReference type="GO" id="GO:0008760">
    <property type="term" value="F:UDP-N-acetylglucosamine 1-carboxyvinyltransferase activity"/>
    <property type="evidence" value="ECO:0007669"/>
    <property type="project" value="UniProtKB-UniRule"/>
</dbReference>
<evidence type="ECO:0000256" key="8">
    <source>
        <dbReference type="ARBA" id="ARBA00023306"/>
    </source>
</evidence>
<feature type="domain" description="Enolpyruvate transferase" evidence="13">
    <location>
        <begin position="30"/>
        <end position="431"/>
    </location>
</feature>
<dbReference type="InterPro" id="IPR036968">
    <property type="entry name" value="Enolpyruvate_Tfrase_sf"/>
</dbReference>
<comment type="catalytic activity">
    <reaction evidence="11 12">
        <text>phosphoenolpyruvate + UDP-N-acetyl-alpha-D-glucosamine = UDP-N-acetyl-3-O-(1-carboxyvinyl)-alpha-D-glucosamine + phosphate</text>
        <dbReference type="Rhea" id="RHEA:18681"/>
        <dbReference type="ChEBI" id="CHEBI:43474"/>
        <dbReference type="ChEBI" id="CHEBI:57705"/>
        <dbReference type="ChEBI" id="CHEBI:58702"/>
        <dbReference type="ChEBI" id="CHEBI:68483"/>
        <dbReference type="EC" id="2.5.1.7"/>
    </reaction>
</comment>
<comment type="caution">
    <text evidence="12">Lacks conserved residue(s) required for the propagation of feature annotation.</text>
</comment>
<evidence type="ECO:0000256" key="1">
    <source>
        <dbReference type="ARBA" id="ARBA00004496"/>
    </source>
</evidence>
<dbReference type="InterPro" id="IPR001986">
    <property type="entry name" value="Enolpyruvate_Tfrase_dom"/>
</dbReference>
<dbReference type="Proteomes" id="UP000503483">
    <property type="component" value="Chromosome"/>
</dbReference>
<keyword evidence="6 12" id="KW-0133">Cell shape</keyword>
<dbReference type="Pfam" id="PF00275">
    <property type="entry name" value="EPSP_synthase"/>
    <property type="match status" value="1"/>
</dbReference>
<dbReference type="HAMAP" id="MF_00111">
    <property type="entry name" value="MurA"/>
    <property type="match status" value="1"/>
</dbReference>
<feature type="binding site" evidence="12">
    <location>
        <begin position="44"/>
        <end position="45"/>
    </location>
    <ligand>
        <name>phosphoenolpyruvate</name>
        <dbReference type="ChEBI" id="CHEBI:58702"/>
    </ligand>
</feature>
<feature type="binding site" evidence="12">
    <location>
        <position position="114"/>
    </location>
    <ligand>
        <name>UDP-N-acetyl-alpha-D-glucosamine</name>
        <dbReference type="ChEBI" id="CHEBI:57705"/>
    </ligand>
</feature>
<accession>A0A6M8EQS4</accession>
<dbReference type="EC" id="2.5.1.7" evidence="12"/>
<evidence type="ECO:0000256" key="4">
    <source>
        <dbReference type="ARBA" id="ARBA00022618"/>
    </source>
</evidence>
<feature type="modified residue" description="2-(S-cysteinyl)pyruvic acid O-phosphothioketal" evidence="12">
    <location>
        <position position="138"/>
    </location>
</feature>
<evidence type="ECO:0000256" key="7">
    <source>
        <dbReference type="ARBA" id="ARBA00022984"/>
    </source>
</evidence>
<comment type="pathway">
    <text evidence="2 12">Cell wall biogenesis; peptidoglycan biosynthesis.</text>
</comment>
<keyword evidence="5 12" id="KW-0808">Transferase</keyword>
<feature type="binding site" evidence="12">
    <location>
        <begin position="143"/>
        <end position="147"/>
    </location>
    <ligand>
        <name>UDP-N-acetyl-alpha-D-glucosamine</name>
        <dbReference type="ChEBI" id="CHEBI:57705"/>
    </ligand>
</feature>
<evidence type="ECO:0000259" key="13">
    <source>
        <dbReference type="Pfam" id="PF00275"/>
    </source>
</evidence>
<comment type="similarity">
    <text evidence="10 12">Belongs to the EPSP synthase family. MurA subfamily.</text>
</comment>
<proteinExistence type="inferred from homology"/>
<dbReference type="FunFam" id="3.65.10.10:FF:000001">
    <property type="entry name" value="UDP-N-acetylglucosamine 1-carboxyvinyltransferase"/>
    <property type="match status" value="1"/>
</dbReference>